<name>A0A5B7HVP9_PORTR</name>
<organism evidence="2 3">
    <name type="scientific">Portunus trituberculatus</name>
    <name type="common">Swimming crab</name>
    <name type="synonym">Neptunus trituberculatus</name>
    <dbReference type="NCBI Taxonomy" id="210409"/>
    <lineage>
        <taxon>Eukaryota</taxon>
        <taxon>Metazoa</taxon>
        <taxon>Ecdysozoa</taxon>
        <taxon>Arthropoda</taxon>
        <taxon>Crustacea</taxon>
        <taxon>Multicrustacea</taxon>
        <taxon>Malacostraca</taxon>
        <taxon>Eumalacostraca</taxon>
        <taxon>Eucarida</taxon>
        <taxon>Decapoda</taxon>
        <taxon>Pleocyemata</taxon>
        <taxon>Brachyura</taxon>
        <taxon>Eubrachyura</taxon>
        <taxon>Portunoidea</taxon>
        <taxon>Portunidae</taxon>
        <taxon>Portuninae</taxon>
        <taxon>Portunus</taxon>
    </lineage>
</organism>
<proteinExistence type="predicted"/>
<dbReference type="EMBL" id="VSRR010043647">
    <property type="protein sequence ID" value="MPC76570.1"/>
    <property type="molecule type" value="Genomic_DNA"/>
</dbReference>
<sequence>MLQKLMKKKSREVSRHFRSPPREQSDLGIFLLEF</sequence>
<feature type="compositionally biased region" description="Basic and acidic residues" evidence="1">
    <location>
        <begin position="11"/>
        <end position="22"/>
    </location>
</feature>
<reference evidence="2 3" key="1">
    <citation type="submission" date="2019-05" db="EMBL/GenBank/DDBJ databases">
        <title>Another draft genome of Portunus trituberculatus and its Hox gene families provides insights of decapod evolution.</title>
        <authorList>
            <person name="Jeong J.-H."/>
            <person name="Song I."/>
            <person name="Kim S."/>
            <person name="Choi T."/>
            <person name="Kim D."/>
            <person name="Ryu S."/>
            <person name="Kim W."/>
        </authorList>
    </citation>
    <scope>NUCLEOTIDE SEQUENCE [LARGE SCALE GENOMIC DNA]</scope>
    <source>
        <tissue evidence="2">Muscle</tissue>
    </source>
</reference>
<feature type="region of interest" description="Disordered" evidence="1">
    <location>
        <begin position="1"/>
        <end position="22"/>
    </location>
</feature>
<feature type="compositionally biased region" description="Basic residues" evidence="1">
    <location>
        <begin position="1"/>
        <end position="10"/>
    </location>
</feature>
<keyword evidence="3" id="KW-1185">Reference proteome</keyword>
<accession>A0A5B7HVP9</accession>
<evidence type="ECO:0000313" key="2">
    <source>
        <dbReference type="EMBL" id="MPC76570.1"/>
    </source>
</evidence>
<gene>
    <name evidence="2" type="ORF">E2C01_070986</name>
</gene>
<dbReference type="Proteomes" id="UP000324222">
    <property type="component" value="Unassembled WGS sequence"/>
</dbReference>
<evidence type="ECO:0000256" key="1">
    <source>
        <dbReference type="SAM" id="MobiDB-lite"/>
    </source>
</evidence>
<comment type="caution">
    <text evidence="2">The sequence shown here is derived from an EMBL/GenBank/DDBJ whole genome shotgun (WGS) entry which is preliminary data.</text>
</comment>
<protein>
    <submittedName>
        <fullName evidence="2">Uncharacterized protein</fullName>
    </submittedName>
</protein>
<evidence type="ECO:0000313" key="3">
    <source>
        <dbReference type="Proteomes" id="UP000324222"/>
    </source>
</evidence>
<dbReference type="AlphaFoldDB" id="A0A5B7HVP9"/>